<evidence type="ECO:0000256" key="1">
    <source>
        <dbReference type="ARBA" id="ARBA00004651"/>
    </source>
</evidence>
<feature type="transmembrane region" description="Helical" evidence="8">
    <location>
        <begin position="275"/>
        <end position="294"/>
    </location>
</feature>
<dbReference type="EMBL" id="JAAOLE020000001">
    <property type="protein sequence ID" value="NVI41890.1"/>
    <property type="molecule type" value="Genomic_DNA"/>
</dbReference>
<keyword evidence="5 8" id="KW-1133">Transmembrane helix</keyword>
<evidence type="ECO:0000313" key="9">
    <source>
        <dbReference type="EMBL" id="NVI41890.1"/>
    </source>
</evidence>
<proteinExistence type="inferred from homology"/>
<gene>
    <name evidence="9" type="ORF">HAP48_002010</name>
    <name evidence="10" type="ORF">WDK88_41750</name>
</gene>
<dbReference type="Pfam" id="PF09594">
    <property type="entry name" value="GT87"/>
    <property type="match status" value="1"/>
</dbReference>
<organism evidence="9">
    <name type="scientific">Bradyrhizobium septentrionale</name>
    <dbReference type="NCBI Taxonomy" id="1404411"/>
    <lineage>
        <taxon>Bacteria</taxon>
        <taxon>Pseudomonadati</taxon>
        <taxon>Pseudomonadota</taxon>
        <taxon>Alphaproteobacteria</taxon>
        <taxon>Hyphomicrobiales</taxon>
        <taxon>Nitrobacteraceae</taxon>
        <taxon>Bradyrhizobium</taxon>
    </lineage>
</organism>
<keyword evidence="6 8" id="KW-0472">Membrane</keyword>
<keyword evidence="10" id="KW-0328">Glycosyltransferase</keyword>
<dbReference type="GO" id="GO:0005886">
    <property type="term" value="C:plasma membrane"/>
    <property type="evidence" value="ECO:0007669"/>
    <property type="project" value="UniProtKB-SubCell"/>
</dbReference>
<feature type="transmembrane region" description="Helical" evidence="8">
    <location>
        <begin position="178"/>
        <end position="203"/>
    </location>
</feature>
<feature type="transmembrane region" description="Helical" evidence="8">
    <location>
        <begin position="347"/>
        <end position="363"/>
    </location>
</feature>
<evidence type="ECO:0000256" key="7">
    <source>
        <dbReference type="ARBA" id="ARBA00024033"/>
    </source>
</evidence>
<evidence type="ECO:0000256" key="6">
    <source>
        <dbReference type="ARBA" id="ARBA00023136"/>
    </source>
</evidence>
<evidence type="ECO:0000256" key="4">
    <source>
        <dbReference type="ARBA" id="ARBA00022692"/>
    </source>
</evidence>
<keyword evidence="3 10" id="KW-0808">Transferase</keyword>
<sequence>MFATTLETIQSTASKRTAYTRGILALLAIAIVLKAVWLWQVGLGHGRELVDFAAFYITAKLVWLGDMDQAYQFAKLIVIQREASGGHNGFMSWTYPPQFGLLLAPFALIPIGLAYLLFAGSTLALYFAVLRRLAGSQFVLVLIVFFPTIGITLACGQNGLLTAALIGMVCLFFEERPVVAGAALGLMIIKPHLAIALAVYAILRRSWIVVMTAAAVVLISSAICTAVFGVEIWSAFLQSVRDSSVFLEQGNYPMHRMISIYAALRTAGLSASGSFIAQGIVAVLALAVVLIAVYRTMPARESLGLTAIVSVCISPYAYDYDFLVFSVGLALLLPALLANAREWERGIIYALPIPIGATGYLQATQMAASHQRADWLDVLSIGGFAFIPLIALIVGIVLLRSSRTEAISETSVRCASV</sequence>
<dbReference type="Proteomes" id="UP001432046">
    <property type="component" value="Chromosome"/>
</dbReference>
<evidence type="ECO:0000313" key="11">
    <source>
        <dbReference type="Proteomes" id="UP001432046"/>
    </source>
</evidence>
<dbReference type="EC" id="2.4.-.-" evidence="10"/>
<feature type="transmembrane region" description="Helical" evidence="8">
    <location>
        <begin position="99"/>
        <end position="127"/>
    </location>
</feature>
<feature type="transmembrane region" description="Helical" evidence="8">
    <location>
        <begin position="139"/>
        <end position="166"/>
    </location>
</feature>
<comment type="subcellular location">
    <subcellularLocation>
        <location evidence="1">Cell membrane</location>
        <topology evidence="1">Multi-pass membrane protein</topology>
    </subcellularLocation>
</comment>
<evidence type="ECO:0000256" key="2">
    <source>
        <dbReference type="ARBA" id="ARBA00022475"/>
    </source>
</evidence>
<dbReference type="InterPro" id="IPR018584">
    <property type="entry name" value="GT87"/>
</dbReference>
<evidence type="ECO:0000256" key="5">
    <source>
        <dbReference type="ARBA" id="ARBA00022989"/>
    </source>
</evidence>
<name>A0A973VUZ5_9BRAD</name>
<keyword evidence="11" id="KW-1185">Reference proteome</keyword>
<feature type="transmembrane region" description="Helical" evidence="8">
    <location>
        <begin position="18"/>
        <end position="39"/>
    </location>
</feature>
<evidence type="ECO:0000256" key="3">
    <source>
        <dbReference type="ARBA" id="ARBA00022679"/>
    </source>
</evidence>
<reference evidence="10" key="2">
    <citation type="journal article" date="2021" name="Int. J. Syst. Evol. Microbiol.">
        <title>Bradyrhizobium septentrionale sp. nov. (sv. septentrionale) and Bradyrhizobium quebecense sp. nov. (sv. septentrionale) associated with legumes native to Canada possess rearranged symbiosis genes and numerous insertion sequences.</title>
        <authorList>
            <person name="Bromfield E.S.P."/>
            <person name="Cloutier S."/>
        </authorList>
    </citation>
    <scope>NUCLEOTIDE SEQUENCE</scope>
    <source>
        <strain evidence="10">5S5</strain>
    </source>
</reference>
<dbReference type="AlphaFoldDB" id="A0A973VUZ5"/>
<dbReference type="GO" id="GO:0016758">
    <property type="term" value="F:hexosyltransferase activity"/>
    <property type="evidence" value="ECO:0007669"/>
    <property type="project" value="InterPro"/>
</dbReference>
<keyword evidence="2" id="KW-1003">Cell membrane</keyword>
<comment type="similarity">
    <text evidence="7">Belongs to the glycosyltransferase 87 family.</text>
</comment>
<dbReference type="EMBL" id="CP147711">
    <property type="protein sequence ID" value="WXC79608.1"/>
    <property type="molecule type" value="Genomic_DNA"/>
</dbReference>
<keyword evidence="4 8" id="KW-0812">Transmembrane</keyword>
<dbReference type="RefSeq" id="WP_166211822.1">
    <property type="nucleotide sequence ID" value="NZ_CP088285.1"/>
</dbReference>
<protein>
    <submittedName>
        <fullName evidence="9">DUF2029 domain-containing protein</fullName>
    </submittedName>
    <submittedName>
        <fullName evidence="10">Glycosyltransferase family 87 protein</fullName>
        <ecNumber evidence="10">2.4.-.-</ecNumber>
    </submittedName>
</protein>
<reference evidence="10" key="3">
    <citation type="submission" date="2024-03" db="EMBL/GenBank/DDBJ databases">
        <authorList>
            <person name="Bromfield E.S.P."/>
            <person name="Cloutier S."/>
        </authorList>
    </citation>
    <scope>NUCLEOTIDE SEQUENCE</scope>
    <source>
        <strain evidence="10">5S5</strain>
    </source>
</reference>
<evidence type="ECO:0000313" key="10">
    <source>
        <dbReference type="EMBL" id="WXC79608.1"/>
    </source>
</evidence>
<reference evidence="9" key="1">
    <citation type="submission" date="2020-06" db="EMBL/GenBank/DDBJ databases">
        <title>Whole Genome Sequence of Bradyrhizobium sp. Strain 1S1.</title>
        <authorList>
            <person name="Bromfield E.S.P."/>
            <person name="Cloutier S."/>
        </authorList>
    </citation>
    <scope>NUCLEOTIDE SEQUENCE [LARGE SCALE GENOMIC DNA]</scope>
    <source>
        <strain evidence="9">1S1</strain>
    </source>
</reference>
<feature type="transmembrane region" description="Helical" evidence="8">
    <location>
        <begin position="375"/>
        <end position="399"/>
    </location>
</feature>
<feature type="transmembrane region" description="Helical" evidence="8">
    <location>
        <begin position="215"/>
        <end position="236"/>
    </location>
</feature>
<evidence type="ECO:0000256" key="8">
    <source>
        <dbReference type="SAM" id="Phobius"/>
    </source>
</evidence>
<accession>A0A973VUZ5</accession>
<feature type="transmembrane region" description="Helical" evidence="8">
    <location>
        <begin position="301"/>
        <end position="317"/>
    </location>
</feature>
<feature type="transmembrane region" description="Helical" evidence="8">
    <location>
        <begin position="323"/>
        <end position="340"/>
    </location>
</feature>